<protein>
    <submittedName>
        <fullName evidence="2">Uncharacterized protein</fullName>
    </submittedName>
</protein>
<dbReference type="EMBL" id="MCGE01000027">
    <property type="protein sequence ID" value="ORZ09485.1"/>
    <property type="molecule type" value="Genomic_DNA"/>
</dbReference>
<evidence type="ECO:0000313" key="3">
    <source>
        <dbReference type="Proteomes" id="UP000193560"/>
    </source>
</evidence>
<proteinExistence type="predicted"/>
<keyword evidence="3" id="KW-1185">Reference proteome</keyword>
<keyword evidence="1" id="KW-0732">Signal</keyword>
<name>A0A1X2I4Y1_9FUNG</name>
<comment type="caution">
    <text evidence="2">The sequence shown here is derived from an EMBL/GenBank/DDBJ whole genome shotgun (WGS) entry which is preliminary data.</text>
</comment>
<evidence type="ECO:0000256" key="1">
    <source>
        <dbReference type="SAM" id="SignalP"/>
    </source>
</evidence>
<dbReference type="AlphaFoldDB" id="A0A1X2I4Y1"/>
<dbReference type="OrthoDB" id="10427724at2759"/>
<evidence type="ECO:0000313" key="2">
    <source>
        <dbReference type="EMBL" id="ORZ09485.1"/>
    </source>
</evidence>
<gene>
    <name evidence="2" type="ORF">BCR42DRAFT_423511</name>
</gene>
<sequence length="268" mass="28401">MKFSLVFFAVATIFAHSTFAAPALFSGASSSRASSSRASSSRALSSHASSSAAASTAAASSSAEPAPSSMNVPVLPLSAAQPEQAEPIKLENGQIDISKIDPNEMESIYQEMEEDALLADMVENGWPEAQAQMILSLSDIVESLTEVPEEDEKNKKVVTAFDKIRNNMHQLLADAGLEFHSAPAADGGRTLSRVMTTQKAYSPKTVVTVVHGLVNLMRTASKFTAMLGNPVFSQYGMMISSVMQMLENMLGSKGLTTPDLDSVSLSSS</sequence>
<organism evidence="2 3">
    <name type="scientific">Absidia repens</name>
    <dbReference type="NCBI Taxonomy" id="90262"/>
    <lineage>
        <taxon>Eukaryota</taxon>
        <taxon>Fungi</taxon>
        <taxon>Fungi incertae sedis</taxon>
        <taxon>Mucoromycota</taxon>
        <taxon>Mucoromycotina</taxon>
        <taxon>Mucoromycetes</taxon>
        <taxon>Mucorales</taxon>
        <taxon>Cunninghamellaceae</taxon>
        <taxon>Absidia</taxon>
    </lineage>
</organism>
<dbReference type="Proteomes" id="UP000193560">
    <property type="component" value="Unassembled WGS sequence"/>
</dbReference>
<feature type="chain" id="PRO_5012846541" evidence="1">
    <location>
        <begin position="21"/>
        <end position="268"/>
    </location>
</feature>
<reference evidence="2 3" key="1">
    <citation type="submission" date="2016-07" db="EMBL/GenBank/DDBJ databases">
        <title>Pervasive Adenine N6-methylation of Active Genes in Fungi.</title>
        <authorList>
            <consortium name="DOE Joint Genome Institute"/>
            <person name="Mondo S.J."/>
            <person name="Dannebaum R.O."/>
            <person name="Kuo R.C."/>
            <person name="Labutti K."/>
            <person name="Haridas S."/>
            <person name="Kuo A."/>
            <person name="Salamov A."/>
            <person name="Ahrendt S.R."/>
            <person name="Lipzen A."/>
            <person name="Sullivan W."/>
            <person name="Andreopoulos W.B."/>
            <person name="Clum A."/>
            <person name="Lindquist E."/>
            <person name="Daum C."/>
            <person name="Ramamoorthy G.K."/>
            <person name="Gryganskyi A."/>
            <person name="Culley D."/>
            <person name="Magnuson J.K."/>
            <person name="James T.Y."/>
            <person name="O'Malley M.A."/>
            <person name="Stajich J.E."/>
            <person name="Spatafora J.W."/>
            <person name="Visel A."/>
            <person name="Grigoriev I.V."/>
        </authorList>
    </citation>
    <scope>NUCLEOTIDE SEQUENCE [LARGE SCALE GENOMIC DNA]</scope>
    <source>
        <strain evidence="2 3">NRRL 1336</strain>
    </source>
</reference>
<accession>A0A1X2I4Y1</accession>
<feature type="signal peptide" evidence="1">
    <location>
        <begin position="1"/>
        <end position="20"/>
    </location>
</feature>